<protein>
    <recommendedName>
        <fullName evidence="1">CD1375-like domain-containing protein</fullName>
    </recommendedName>
</protein>
<reference evidence="3" key="1">
    <citation type="submission" date="2015-05" db="EMBL/GenBank/DDBJ databases">
        <authorList>
            <person name="Urmite Genomes"/>
        </authorList>
    </citation>
    <scope>NUCLEOTIDE SEQUENCE [LARGE SCALE GENOMIC DNA]</scope>
    <source>
        <strain evidence="3">LF1</strain>
    </source>
</reference>
<accession>A0A0U1NQH3</accession>
<proteinExistence type="predicted"/>
<gene>
    <name evidence="2" type="ORF">BN000_00177</name>
</gene>
<dbReference type="AlphaFoldDB" id="A0A0U1NQH3"/>
<dbReference type="EMBL" id="CVRB01000001">
    <property type="protein sequence ID" value="CRK80296.1"/>
    <property type="molecule type" value="Genomic_DNA"/>
</dbReference>
<keyword evidence="3" id="KW-1185">Reference proteome</keyword>
<dbReference type="Pfam" id="PF23792">
    <property type="entry name" value="CD1375-like"/>
    <property type="match status" value="1"/>
</dbReference>
<evidence type="ECO:0000313" key="3">
    <source>
        <dbReference type="Proteomes" id="UP000199087"/>
    </source>
</evidence>
<sequence length="44" mass="5002">MSALAMLYATYIVKGDKQYKDVPELLKPQVKQILEDQGLGYLTQ</sequence>
<evidence type="ECO:0000259" key="1">
    <source>
        <dbReference type="Pfam" id="PF23792"/>
    </source>
</evidence>
<dbReference type="Proteomes" id="UP000199087">
    <property type="component" value="Unassembled WGS sequence"/>
</dbReference>
<dbReference type="InterPro" id="IPR056265">
    <property type="entry name" value="CD1375-like_dom"/>
</dbReference>
<name>A0A0U1NQH3_9BACI</name>
<evidence type="ECO:0000313" key="2">
    <source>
        <dbReference type="EMBL" id="CRK80296.1"/>
    </source>
</evidence>
<organism evidence="2 3">
    <name type="scientific">Neobacillus massiliamazoniensis</name>
    <dbReference type="NCBI Taxonomy" id="1499688"/>
    <lineage>
        <taxon>Bacteria</taxon>
        <taxon>Bacillati</taxon>
        <taxon>Bacillota</taxon>
        <taxon>Bacilli</taxon>
        <taxon>Bacillales</taxon>
        <taxon>Bacillaceae</taxon>
        <taxon>Neobacillus</taxon>
    </lineage>
</organism>
<dbReference type="RefSeq" id="WP_281176976.1">
    <property type="nucleotide sequence ID" value="NZ_CVRB01000001.1"/>
</dbReference>
<dbReference type="STRING" id="1499688.BN000_00177"/>
<feature type="domain" description="CD1375-like" evidence="1">
    <location>
        <begin position="4"/>
        <end position="33"/>
    </location>
</feature>